<evidence type="ECO:0000313" key="9">
    <source>
        <dbReference type="Proteomes" id="UP000053424"/>
    </source>
</evidence>
<evidence type="ECO:0000256" key="1">
    <source>
        <dbReference type="ARBA" id="ARBA00004604"/>
    </source>
</evidence>
<feature type="repeat" description="WD" evidence="5">
    <location>
        <begin position="129"/>
        <end position="170"/>
    </location>
</feature>
<dbReference type="PROSITE" id="PS00678">
    <property type="entry name" value="WD_REPEATS_1"/>
    <property type="match status" value="2"/>
</dbReference>
<dbReference type="SUPFAM" id="SSF50978">
    <property type="entry name" value="WD40 repeat-like"/>
    <property type="match status" value="2"/>
</dbReference>
<feature type="repeat" description="WD" evidence="5">
    <location>
        <begin position="640"/>
        <end position="681"/>
    </location>
</feature>
<organism evidence="8 9">
    <name type="scientific">Hebeloma cylindrosporum</name>
    <dbReference type="NCBI Taxonomy" id="76867"/>
    <lineage>
        <taxon>Eukaryota</taxon>
        <taxon>Fungi</taxon>
        <taxon>Dikarya</taxon>
        <taxon>Basidiomycota</taxon>
        <taxon>Agaricomycotina</taxon>
        <taxon>Agaricomycetes</taxon>
        <taxon>Agaricomycetidae</taxon>
        <taxon>Agaricales</taxon>
        <taxon>Agaricineae</taxon>
        <taxon>Hymenogastraceae</taxon>
        <taxon>Hebeloma</taxon>
    </lineage>
</organism>
<evidence type="ECO:0000256" key="4">
    <source>
        <dbReference type="ARBA" id="ARBA00023242"/>
    </source>
</evidence>
<proteinExistence type="predicted"/>
<feature type="domain" description="U3 small nucleolar RNA-associated protein 13 C-terminal" evidence="7">
    <location>
        <begin position="783"/>
        <end position="945"/>
    </location>
</feature>
<feature type="compositionally biased region" description="Basic residues" evidence="6">
    <location>
        <begin position="288"/>
        <end position="297"/>
    </location>
</feature>
<dbReference type="InterPro" id="IPR001680">
    <property type="entry name" value="WD40_rpt"/>
</dbReference>
<comment type="subcellular location">
    <subcellularLocation>
        <location evidence="1">Nucleus</location>
        <location evidence="1">Nucleolus</location>
    </subcellularLocation>
</comment>
<keyword evidence="2 5" id="KW-0853">WD repeat</keyword>
<dbReference type="Proteomes" id="UP000053424">
    <property type="component" value="Unassembled WGS sequence"/>
</dbReference>
<reference evidence="9" key="2">
    <citation type="submission" date="2015-01" db="EMBL/GenBank/DDBJ databases">
        <title>Evolutionary Origins and Diversification of the Mycorrhizal Mutualists.</title>
        <authorList>
            <consortium name="DOE Joint Genome Institute"/>
            <consortium name="Mycorrhizal Genomics Consortium"/>
            <person name="Kohler A."/>
            <person name="Kuo A."/>
            <person name="Nagy L.G."/>
            <person name="Floudas D."/>
            <person name="Copeland A."/>
            <person name="Barry K.W."/>
            <person name="Cichocki N."/>
            <person name="Veneault-Fourrey C."/>
            <person name="LaButti K."/>
            <person name="Lindquist E.A."/>
            <person name="Lipzen A."/>
            <person name="Lundell T."/>
            <person name="Morin E."/>
            <person name="Murat C."/>
            <person name="Riley R."/>
            <person name="Ohm R."/>
            <person name="Sun H."/>
            <person name="Tunlid A."/>
            <person name="Henrissat B."/>
            <person name="Grigoriev I.V."/>
            <person name="Hibbett D.S."/>
            <person name="Martin F."/>
        </authorList>
    </citation>
    <scope>NUCLEOTIDE SEQUENCE [LARGE SCALE GENOMIC DNA]</scope>
    <source>
        <strain evidence="9">h7</strain>
    </source>
</reference>
<dbReference type="GO" id="GO:0000472">
    <property type="term" value="P:endonucleolytic cleavage to generate mature 5'-end of SSU-rRNA from (SSU-rRNA, 5.8S rRNA, LSU-rRNA)"/>
    <property type="evidence" value="ECO:0007669"/>
    <property type="project" value="TreeGrafter"/>
</dbReference>
<dbReference type="Pfam" id="PF00400">
    <property type="entry name" value="WD40"/>
    <property type="match status" value="8"/>
</dbReference>
<dbReference type="Gene3D" id="2.130.10.10">
    <property type="entry name" value="YVTN repeat-like/Quinoprotein amine dehydrogenase"/>
    <property type="match status" value="5"/>
</dbReference>
<dbReference type="AlphaFoldDB" id="A0A0C3CTQ4"/>
<keyword evidence="9" id="KW-1185">Reference proteome</keyword>
<evidence type="ECO:0000259" key="7">
    <source>
        <dbReference type="Pfam" id="PF08625"/>
    </source>
</evidence>
<name>A0A0C3CTQ4_HEBCY</name>
<evidence type="ECO:0000313" key="8">
    <source>
        <dbReference type="EMBL" id="KIM47484.1"/>
    </source>
</evidence>
<dbReference type="EMBL" id="KN831769">
    <property type="protein sequence ID" value="KIM47484.1"/>
    <property type="molecule type" value="Genomic_DNA"/>
</dbReference>
<feature type="repeat" description="WD" evidence="5">
    <location>
        <begin position="523"/>
        <end position="562"/>
    </location>
</feature>
<dbReference type="PROSITE" id="PS50294">
    <property type="entry name" value="WD_REPEATS_REGION"/>
    <property type="match status" value="7"/>
</dbReference>
<dbReference type="CDD" id="cd00200">
    <property type="entry name" value="WD40"/>
    <property type="match status" value="1"/>
</dbReference>
<dbReference type="GO" id="GO:0034511">
    <property type="term" value="F:U3 snoRNA binding"/>
    <property type="evidence" value="ECO:0007669"/>
    <property type="project" value="TreeGrafter"/>
</dbReference>
<feature type="repeat" description="WD" evidence="5">
    <location>
        <begin position="726"/>
        <end position="758"/>
    </location>
</feature>
<feature type="repeat" description="WD" evidence="5">
    <location>
        <begin position="244"/>
        <end position="278"/>
    </location>
</feature>
<dbReference type="GO" id="GO:0000480">
    <property type="term" value="P:endonucleolytic cleavage in 5'-ETS of tricistronic rRNA transcript (SSU-rRNA, 5.8S rRNA, LSU-rRNA)"/>
    <property type="evidence" value="ECO:0007669"/>
    <property type="project" value="TreeGrafter"/>
</dbReference>
<feature type="region of interest" description="Disordered" evidence="6">
    <location>
        <begin position="101"/>
        <end position="123"/>
    </location>
</feature>
<dbReference type="HOGENOM" id="CLU_009276_0_0_1"/>
<dbReference type="STRING" id="686832.A0A0C3CTQ4"/>
<keyword evidence="4" id="KW-0539">Nucleus</keyword>
<dbReference type="SMART" id="SM00320">
    <property type="entry name" value="WD40"/>
    <property type="match status" value="13"/>
</dbReference>
<dbReference type="PRINTS" id="PR00320">
    <property type="entry name" value="GPROTEINBRPT"/>
</dbReference>
<protein>
    <recommendedName>
        <fullName evidence="7">U3 small nucleolar RNA-associated protein 13 C-terminal domain-containing protein</fullName>
    </recommendedName>
</protein>
<feature type="repeat" description="WD" evidence="5">
    <location>
        <begin position="589"/>
        <end position="621"/>
    </location>
</feature>
<feature type="repeat" description="WD" evidence="5">
    <location>
        <begin position="682"/>
        <end position="725"/>
    </location>
</feature>
<evidence type="ECO:0000256" key="2">
    <source>
        <dbReference type="ARBA" id="ARBA00022574"/>
    </source>
</evidence>
<evidence type="ECO:0000256" key="3">
    <source>
        <dbReference type="ARBA" id="ARBA00022737"/>
    </source>
</evidence>
<evidence type="ECO:0000256" key="6">
    <source>
        <dbReference type="SAM" id="MobiDB-lite"/>
    </source>
</evidence>
<gene>
    <name evidence="8" type="ORF">M413DRAFT_22143</name>
</gene>
<reference evidence="8 9" key="1">
    <citation type="submission" date="2014-04" db="EMBL/GenBank/DDBJ databases">
        <authorList>
            <consortium name="DOE Joint Genome Institute"/>
            <person name="Kuo A."/>
            <person name="Gay G."/>
            <person name="Dore J."/>
            <person name="Kohler A."/>
            <person name="Nagy L.G."/>
            <person name="Floudas D."/>
            <person name="Copeland A."/>
            <person name="Barry K.W."/>
            <person name="Cichocki N."/>
            <person name="Veneault-Fourrey C."/>
            <person name="LaButti K."/>
            <person name="Lindquist E.A."/>
            <person name="Lipzen A."/>
            <person name="Lundell T."/>
            <person name="Morin E."/>
            <person name="Murat C."/>
            <person name="Sun H."/>
            <person name="Tunlid A."/>
            <person name="Henrissat B."/>
            <person name="Grigoriev I.V."/>
            <person name="Hibbett D.S."/>
            <person name="Martin F."/>
            <person name="Nordberg H.P."/>
            <person name="Cantor M.N."/>
            <person name="Hua S.X."/>
        </authorList>
    </citation>
    <scope>NUCLEOTIDE SEQUENCE [LARGE SCALE GENOMIC DNA]</scope>
    <source>
        <strain evidence="9">h7</strain>
    </source>
</reference>
<dbReference type="InterPro" id="IPR015943">
    <property type="entry name" value="WD40/YVTN_repeat-like_dom_sf"/>
</dbReference>
<dbReference type="Pfam" id="PF08625">
    <property type="entry name" value="Utp13"/>
    <property type="match status" value="1"/>
</dbReference>
<dbReference type="OrthoDB" id="5414888at2759"/>
<feature type="region of interest" description="Disordered" evidence="6">
    <location>
        <begin position="281"/>
        <end position="300"/>
    </location>
</feature>
<accession>A0A0C3CTQ4</accession>
<feature type="repeat" description="WD" evidence="5">
    <location>
        <begin position="465"/>
        <end position="496"/>
    </location>
</feature>
<dbReference type="InterPro" id="IPR019775">
    <property type="entry name" value="WD40_repeat_CS"/>
</dbReference>
<dbReference type="PANTHER" id="PTHR19854">
    <property type="entry name" value="TRANSDUCIN BETA-LIKE 3"/>
    <property type="match status" value="1"/>
</dbReference>
<dbReference type="InterPro" id="IPR036322">
    <property type="entry name" value="WD40_repeat_dom_sf"/>
</dbReference>
<dbReference type="PANTHER" id="PTHR19854:SF15">
    <property type="entry name" value="TRANSDUCIN BETA-LIKE PROTEIN 3"/>
    <property type="match status" value="1"/>
</dbReference>
<dbReference type="GO" id="GO:0032040">
    <property type="term" value="C:small-subunit processome"/>
    <property type="evidence" value="ECO:0007669"/>
    <property type="project" value="InterPro"/>
</dbReference>
<keyword evidence="3" id="KW-0677">Repeat</keyword>
<sequence length="954" mass="102818">MALPPQAQGRPKLKTAFKKARTIAPLYTAGAVAVTSDGKRLVSCVAEEILLTDVESGEEICRFVGDTQPINSLCITPSSSHLLVFTSSLSLRIYELPENTTTATTDNDAGPKTTSKSSKSRIPPVRVVGRAHEAPVHICVVDPTSTYLASGSADGTVKVWHILRGYVTHVFKGHGGVVSALTFSYPRNGHGDDDDVTTAAAAAEDGKRTMRLVTASVDTRIRVFNLTEGASTSSGGGGKAEAVLEGHVSVPRGLDVSEDGRWLVSGGRDSVVLIWDLQGKGSSEKSKSSKSKSKGKGGRVSALTPTLVRTIPILERVEAVGLIGSTTSDDHEDGDLRFFTGGEKGVIKLWDAKQGEVVQQFGQATASEDLEEQRQIMNVIYLPSTSTLISVHADQNIIFHSLKDGSLSRQLIGYNDEIVDASFLNYPSSSSSSPNKNGSDSHIALATNSSLIRVYSTLNLDARLLEGHSEIVLALDHSSDGRRLVSGSKDKTARLWAPMSLSENMDESSSSSSTWGYGCVGLCEGHAESVGAVAMARGASEKPTFMFTGSQDRTIKMWDLSSLPSHSSSSSSSSSSTDAVVHCKSLTTHKAHEKDINSLDVSPNDRFLSGSQDRTAKIYEIIYTTTSSSARGELKLLGTCKGHKRGVWCVRFSRHERVVATGSGDKTVKLWSMDDYSCLRTFEGHTNSVLRVDWLRGVGGLQLVSAGSDGLLKVWNVKEEECVATLDGHEDKVWALALSSDERTIVSGAADSVVTFWKDCTEEDEEEKEAKRAEMVLRQVHKDQDFMNYVSMQDYKRAIQLALAMSQPGRLFSLFKEVSGHEETALTGNASVDGVIKTLGGSELAKLLRYVQNWNTNAKTVAVAQGVLFAVMKLRSAEEVIGAFGEESSEKAFAEGGGVTVTASTGRTAVKELVDALIPYSERHLSRLERLVQESYVVDYILGEMDDGMEVDLS</sequence>
<dbReference type="GO" id="GO:0030686">
    <property type="term" value="C:90S preribosome"/>
    <property type="evidence" value="ECO:0007669"/>
    <property type="project" value="TreeGrafter"/>
</dbReference>
<dbReference type="PROSITE" id="PS50082">
    <property type="entry name" value="WD_REPEATS_2"/>
    <property type="match status" value="8"/>
</dbReference>
<evidence type="ECO:0000256" key="5">
    <source>
        <dbReference type="PROSITE-ProRule" id="PRU00221"/>
    </source>
</evidence>
<dbReference type="InterPro" id="IPR020472">
    <property type="entry name" value="WD40_PAC1"/>
</dbReference>
<dbReference type="InterPro" id="IPR013934">
    <property type="entry name" value="Utp13_C"/>
</dbReference>